<dbReference type="PANTHER" id="PTHR43798">
    <property type="entry name" value="MONOACYLGLYCEROL LIPASE"/>
    <property type="match status" value="1"/>
</dbReference>
<feature type="domain" description="AB hydrolase-1" evidence="1">
    <location>
        <begin position="55"/>
        <end position="131"/>
    </location>
</feature>
<protein>
    <submittedName>
        <fullName evidence="2">Alpha/beta fold hydrolase</fullName>
    </submittedName>
</protein>
<dbReference type="AlphaFoldDB" id="A0A4Y8MWL7"/>
<organism evidence="2 3">
    <name type="scientific">Paraburkholderia dipogonis</name>
    <dbReference type="NCBI Taxonomy" id="1211383"/>
    <lineage>
        <taxon>Bacteria</taxon>
        <taxon>Pseudomonadati</taxon>
        <taxon>Pseudomonadota</taxon>
        <taxon>Betaproteobacteria</taxon>
        <taxon>Burkholderiales</taxon>
        <taxon>Burkholderiaceae</taxon>
        <taxon>Paraburkholderia</taxon>
    </lineage>
</organism>
<dbReference type="InterPro" id="IPR050266">
    <property type="entry name" value="AB_hydrolase_sf"/>
</dbReference>
<dbReference type="PANTHER" id="PTHR43798:SF33">
    <property type="entry name" value="HYDROLASE, PUTATIVE (AFU_ORTHOLOGUE AFUA_2G14860)-RELATED"/>
    <property type="match status" value="1"/>
</dbReference>
<dbReference type="GO" id="GO:0016787">
    <property type="term" value="F:hydrolase activity"/>
    <property type="evidence" value="ECO:0007669"/>
    <property type="project" value="UniProtKB-KW"/>
</dbReference>
<dbReference type="EMBL" id="SNVI01000002">
    <property type="protein sequence ID" value="TFE41917.1"/>
    <property type="molecule type" value="Genomic_DNA"/>
</dbReference>
<evidence type="ECO:0000313" key="2">
    <source>
        <dbReference type="EMBL" id="TFE41917.1"/>
    </source>
</evidence>
<evidence type="ECO:0000313" key="3">
    <source>
        <dbReference type="Proteomes" id="UP000297385"/>
    </source>
</evidence>
<sequence>MVACSSHRKGIYTIMTSFEDIPPLLRRIDAEKKITGVARHNDVDISFTTFGAGEPLLFQHGFPDTGETWANQIAEFSKSHLVIVPTLRGYPPSSAPSDPSRYALREVAGDILAVLDTLGIEKVTLIGHDWGV</sequence>
<dbReference type="Gene3D" id="3.40.50.1820">
    <property type="entry name" value="alpha/beta hydrolase"/>
    <property type="match status" value="1"/>
</dbReference>
<dbReference type="InterPro" id="IPR029058">
    <property type="entry name" value="AB_hydrolase_fold"/>
</dbReference>
<comment type="caution">
    <text evidence="2">The sequence shown here is derived from an EMBL/GenBank/DDBJ whole genome shotgun (WGS) entry which is preliminary data.</text>
</comment>
<dbReference type="InterPro" id="IPR000073">
    <property type="entry name" value="AB_hydrolase_1"/>
</dbReference>
<dbReference type="Pfam" id="PF00561">
    <property type="entry name" value="Abhydrolase_1"/>
    <property type="match status" value="1"/>
</dbReference>
<dbReference type="Proteomes" id="UP000297385">
    <property type="component" value="Unassembled WGS sequence"/>
</dbReference>
<dbReference type="GO" id="GO:0016020">
    <property type="term" value="C:membrane"/>
    <property type="evidence" value="ECO:0007669"/>
    <property type="project" value="TreeGrafter"/>
</dbReference>
<reference evidence="2 3" key="1">
    <citation type="submission" date="2019-03" db="EMBL/GenBank/DDBJ databases">
        <title>Complete Genome Sequence of Paraburkholderia dipogonis ICMP 19430T, a Nitrogen-fixing Symbiont of the South African Invasive Legume Dipogon lignosus in New Zealand.</title>
        <authorList>
            <person name="De Meyer S.E."/>
        </authorList>
    </citation>
    <scope>NUCLEOTIDE SEQUENCE [LARGE SCALE GENOMIC DNA]</scope>
    <source>
        <strain evidence="2 3">ICMP 19430</strain>
    </source>
</reference>
<dbReference type="SUPFAM" id="SSF53474">
    <property type="entry name" value="alpha/beta-Hydrolases"/>
    <property type="match status" value="1"/>
</dbReference>
<name>A0A4Y8MWL7_9BURK</name>
<gene>
    <name evidence="2" type="ORF">E2553_35380</name>
</gene>
<proteinExistence type="predicted"/>
<evidence type="ECO:0000259" key="1">
    <source>
        <dbReference type="Pfam" id="PF00561"/>
    </source>
</evidence>
<keyword evidence="2" id="KW-0378">Hydrolase</keyword>
<accession>A0A4Y8MWL7</accession>